<dbReference type="InterPro" id="IPR009057">
    <property type="entry name" value="Homeodomain-like_sf"/>
</dbReference>
<feature type="domain" description="Homeobox" evidence="14">
    <location>
        <begin position="276"/>
        <end position="336"/>
    </location>
</feature>
<feature type="DNA-binding region" description="Homeobox" evidence="9">
    <location>
        <begin position="278"/>
        <end position="337"/>
    </location>
</feature>
<dbReference type="PANTHER" id="PTHR24208:SF105">
    <property type="entry name" value="DLIM1"/>
    <property type="match status" value="1"/>
</dbReference>
<dbReference type="PROSITE" id="PS50071">
    <property type="entry name" value="HOMEOBOX_2"/>
    <property type="match status" value="1"/>
</dbReference>
<keyword evidence="5 10" id="KW-0440">LIM domain</keyword>
<dbReference type="PROSITE" id="PS50023">
    <property type="entry name" value="LIM_DOMAIN_2"/>
    <property type="match status" value="1"/>
</dbReference>
<dbReference type="InterPro" id="IPR050453">
    <property type="entry name" value="LIM_Homeobox_TF"/>
</dbReference>
<dbReference type="InterPro" id="IPR001356">
    <property type="entry name" value="HD"/>
</dbReference>
<dbReference type="Gene3D" id="1.10.10.60">
    <property type="entry name" value="Homeodomain-like"/>
    <property type="match status" value="1"/>
</dbReference>
<feature type="region of interest" description="Disordered" evidence="12">
    <location>
        <begin position="171"/>
        <end position="283"/>
    </location>
</feature>
<dbReference type="OrthoDB" id="10068367at2759"/>
<dbReference type="Gene3D" id="2.10.110.10">
    <property type="entry name" value="Cysteine Rich Protein"/>
    <property type="match status" value="2"/>
</dbReference>
<feature type="compositionally biased region" description="Polar residues" evidence="12">
    <location>
        <begin position="242"/>
        <end position="266"/>
    </location>
</feature>
<dbReference type="PANTHER" id="PTHR24208">
    <property type="entry name" value="LIM/HOMEOBOX PROTEIN LHX"/>
    <property type="match status" value="1"/>
</dbReference>
<organism evidence="17">
    <name type="scientific">Hymenolepis diminuta</name>
    <name type="common">Rat tapeworm</name>
    <dbReference type="NCBI Taxonomy" id="6216"/>
    <lineage>
        <taxon>Eukaryota</taxon>
        <taxon>Metazoa</taxon>
        <taxon>Spiralia</taxon>
        <taxon>Lophotrochozoa</taxon>
        <taxon>Platyhelminthes</taxon>
        <taxon>Cestoda</taxon>
        <taxon>Eucestoda</taxon>
        <taxon>Cyclophyllidea</taxon>
        <taxon>Hymenolepididae</taxon>
        <taxon>Hymenolepis</taxon>
    </lineage>
</organism>
<dbReference type="GO" id="GO:0000977">
    <property type="term" value="F:RNA polymerase II transcription regulatory region sequence-specific DNA binding"/>
    <property type="evidence" value="ECO:0007669"/>
    <property type="project" value="TreeGrafter"/>
</dbReference>
<dbReference type="GO" id="GO:0000981">
    <property type="term" value="F:DNA-binding transcription factor activity, RNA polymerase II-specific"/>
    <property type="evidence" value="ECO:0007669"/>
    <property type="project" value="InterPro"/>
</dbReference>
<reference evidence="15 16" key="2">
    <citation type="submission" date="2018-11" db="EMBL/GenBank/DDBJ databases">
        <authorList>
            <consortium name="Pathogen Informatics"/>
        </authorList>
    </citation>
    <scope>NUCLEOTIDE SEQUENCE [LARGE SCALE GENOMIC DNA]</scope>
</reference>
<dbReference type="PROSITE" id="PS00478">
    <property type="entry name" value="LIM_DOMAIN_1"/>
    <property type="match status" value="2"/>
</dbReference>
<dbReference type="Proteomes" id="UP000274504">
    <property type="component" value="Unassembled WGS sequence"/>
</dbReference>
<evidence type="ECO:0000256" key="2">
    <source>
        <dbReference type="ARBA" id="ARBA00022723"/>
    </source>
</evidence>
<dbReference type="InterPro" id="IPR017970">
    <property type="entry name" value="Homeobox_CS"/>
</dbReference>
<evidence type="ECO:0000256" key="12">
    <source>
        <dbReference type="SAM" id="MobiDB-lite"/>
    </source>
</evidence>
<keyword evidence="7 9" id="KW-0371">Homeobox</keyword>
<dbReference type="GO" id="GO:0046872">
    <property type="term" value="F:metal ion binding"/>
    <property type="evidence" value="ECO:0007669"/>
    <property type="project" value="UniProtKB-KW"/>
</dbReference>
<evidence type="ECO:0000256" key="6">
    <source>
        <dbReference type="ARBA" id="ARBA00023125"/>
    </source>
</evidence>
<evidence type="ECO:0000313" key="16">
    <source>
        <dbReference type="Proteomes" id="UP000274504"/>
    </source>
</evidence>
<evidence type="ECO:0000256" key="1">
    <source>
        <dbReference type="ARBA" id="ARBA00004123"/>
    </source>
</evidence>
<feature type="domain" description="LIM zinc-binding" evidence="13">
    <location>
        <begin position="10"/>
        <end position="69"/>
    </location>
</feature>
<evidence type="ECO:0000259" key="14">
    <source>
        <dbReference type="PROSITE" id="PS50071"/>
    </source>
</evidence>
<evidence type="ECO:0000256" key="4">
    <source>
        <dbReference type="ARBA" id="ARBA00022833"/>
    </source>
</evidence>
<dbReference type="GO" id="GO:0030182">
    <property type="term" value="P:neuron differentiation"/>
    <property type="evidence" value="ECO:0007669"/>
    <property type="project" value="TreeGrafter"/>
</dbReference>
<evidence type="ECO:0000256" key="3">
    <source>
        <dbReference type="ARBA" id="ARBA00022737"/>
    </source>
</evidence>
<name>A0A158QCL4_HYMDI</name>
<evidence type="ECO:0000256" key="11">
    <source>
        <dbReference type="RuleBase" id="RU000682"/>
    </source>
</evidence>
<dbReference type="Pfam" id="PF00046">
    <property type="entry name" value="Homeodomain"/>
    <property type="match status" value="1"/>
</dbReference>
<evidence type="ECO:0000256" key="10">
    <source>
        <dbReference type="PROSITE-ProRule" id="PRU00125"/>
    </source>
</evidence>
<feature type="region of interest" description="Disordered" evidence="12">
    <location>
        <begin position="460"/>
        <end position="484"/>
    </location>
</feature>
<dbReference type="AlphaFoldDB" id="A0A158QCL4"/>
<reference evidence="17" key="1">
    <citation type="submission" date="2016-04" db="UniProtKB">
        <authorList>
            <consortium name="WormBaseParasite"/>
        </authorList>
    </citation>
    <scope>IDENTIFICATION</scope>
</reference>
<feature type="compositionally biased region" description="Acidic residues" evidence="12">
    <location>
        <begin position="211"/>
        <end position="225"/>
    </location>
</feature>
<evidence type="ECO:0000256" key="7">
    <source>
        <dbReference type="ARBA" id="ARBA00023155"/>
    </source>
</evidence>
<keyword evidence="2 10" id="KW-0479">Metal-binding</keyword>
<protein>
    <submittedName>
        <fullName evidence="17">LIM/homeobox protein Lhx1</fullName>
    </submittedName>
</protein>
<evidence type="ECO:0000256" key="9">
    <source>
        <dbReference type="PROSITE-ProRule" id="PRU00108"/>
    </source>
</evidence>
<evidence type="ECO:0000256" key="8">
    <source>
        <dbReference type="ARBA" id="ARBA00023242"/>
    </source>
</evidence>
<dbReference type="FunFam" id="1.10.10.60:FF:000075">
    <property type="entry name" value="LIM/homeobox protein Lhx1"/>
    <property type="match status" value="1"/>
</dbReference>
<accession>A0A158QCL4</accession>
<dbReference type="SMART" id="SM00132">
    <property type="entry name" value="LIM"/>
    <property type="match status" value="2"/>
</dbReference>
<dbReference type="SMART" id="SM00389">
    <property type="entry name" value="HOX"/>
    <property type="match status" value="1"/>
</dbReference>
<dbReference type="STRING" id="6216.A0A158QCL4"/>
<dbReference type="CDD" id="cd00086">
    <property type="entry name" value="homeodomain"/>
    <property type="match status" value="1"/>
</dbReference>
<gene>
    <name evidence="15" type="ORF">HDID_LOCUS1665</name>
</gene>
<dbReference type="EMBL" id="UYSG01000328">
    <property type="protein sequence ID" value="VDL19126.1"/>
    <property type="molecule type" value="Genomic_DNA"/>
</dbReference>
<dbReference type="GO" id="GO:0005634">
    <property type="term" value="C:nucleus"/>
    <property type="evidence" value="ECO:0007669"/>
    <property type="project" value="UniProtKB-SubCell"/>
</dbReference>
<evidence type="ECO:0000313" key="17">
    <source>
        <dbReference type="WBParaSite" id="HDID_0000166401-mRNA-1"/>
    </source>
</evidence>
<keyword evidence="3" id="KW-0677">Repeat</keyword>
<sequence>MTTHQSNSVNCCVGCERPIMDKYYPCIDDQIWHQDCLRCVFCRVQLVDRCFLRNGQYFCRNDFIRLFSPRCPTCLENIHPTDMVRVLGSVAYHADCLRCVLCTRCLSTGDECRPLGDGVRFVCLEHEAPPPSLTPIKPSGQRTCPTGISGSLFEEDSKQEPDILTKEGHYYDHQDSYGSTDGGLGNFLPSEPEQDRDLDSPVYTNNLEGDDRSEECGIDVNEIDGDNISKAPSGVEGGSIGSPASNGNSVSATTNNDLNSGNTAQGDKSEGGSIITKRRGPRTTIKAKQLDTLKQAFATTPKPTRHIREQLAQETGLSMRVIQVWFQNRRSKERRMKQLSALGVRRNFFQQQHVHHLAARRMRLSGSECESRDAFGPDDLPSDVMAEILHMPLLQAPQQTQSYQSSLFCVDAQRDFYNAVVAEATGSLPMGAPSMFAYSSSPPPAGYQNPFNGSNGNMAYSSPHDESGIAKNVSPLSPQLGKSEERISDSSVYFTDGCVYPLDKCIPTSPSESFSQLVERGFPHNAGFHGEHELSSAAQDNFAHQNHPHPHNVQSSLSQQLTHLSPIRPQRGPMDHQMTSAGIIECSW</sequence>
<dbReference type="SUPFAM" id="SSF57716">
    <property type="entry name" value="Glucocorticoid receptor-like (DNA-binding domain)"/>
    <property type="match status" value="2"/>
</dbReference>
<dbReference type="PROSITE" id="PS00027">
    <property type="entry name" value="HOMEOBOX_1"/>
    <property type="match status" value="1"/>
</dbReference>
<keyword evidence="8 9" id="KW-0539">Nucleus</keyword>
<evidence type="ECO:0000256" key="5">
    <source>
        <dbReference type="ARBA" id="ARBA00023038"/>
    </source>
</evidence>
<keyword evidence="4 10" id="KW-0862">Zinc</keyword>
<dbReference type="SUPFAM" id="SSF46689">
    <property type="entry name" value="Homeodomain-like"/>
    <property type="match status" value="1"/>
</dbReference>
<evidence type="ECO:0000259" key="13">
    <source>
        <dbReference type="PROSITE" id="PS50023"/>
    </source>
</evidence>
<proteinExistence type="predicted"/>
<dbReference type="WBParaSite" id="HDID_0000166401-mRNA-1">
    <property type="protein sequence ID" value="HDID_0000166401-mRNA-1"/>
    <property type="gene ID" value="HDID_0000166401"/>
</dbReference>
<keyword evidence="6 9" id="KW-0238">DNA-binding</keyword>
<dbReference type="Pfam" id="PF00412">
    <property type="entry name" value="LIM"/>
    <property type="match status" value="2"/>
</dbReference>
<evidence type="ECO:0000313" key="15">
    <source>
        <dbReference type="EMBL" id="VDL19126.1"/>
    </source>
</evidence>
<dbReference type="InterPro" id="IPR001781">
    <property type="entry name" value="Znf_LIM"/>
</dbReference>
<comment type="subcellular location">
    <subcellularLocation>
        <location evidence="1 9 11">Nucleus</location>
    </subcellularLocation>
</comment>